<feature type="non-terminal residue" evidence="1">
    <location>
        <position position="143"/>
    </location>
</feature>
<dbReference type="AlphaFoldDB" id="A0AAE0VH14"/>
<proteinExistence type="predicted"/>
<gene>
    <name evidence="1" type="ORF">CHS0354_020887</name>
</gene>
<comment type="caution">
    <text evidence="1">The sequence shown here is derived from an EMBL/GenBank/DDBJ whole genome shotgun (WGS) entry which is preliminary data.</text>
</comment>
<reference evidence="1" key="2">
    <citation type="journal article" date="2021" name="Genome Biol. Evol.">
        <title>Developing a high-quality reference genome for a parasitic bivalve with doubly uniparental inheritance (Bivalvia: Unionida).</title>
        <authorList>
            <person name="Smith C.H."/>
        </authorList>
    </citation>
    <scope>NUCLEOTIDE SEQUENCE</scope>
    <source>
        <strain evidence="1">CHS0354</strain>
        <tissue evidence="1">Mantle</tissue>
    </source>
</reference>
<keyword evidence="2" id="KW-1185">Reference proteome</keyword>
<evidence type="ECO:0000313" key="1">
    <source>
        <dbReference type="EMBL" id="KAK3577604.1"/>
    </source>
</evidence>
<reference evidence="1" key="3">
    <citation type="submission" date="2023-05" db="EMBL/GenBank/DDBJ databases">
        <authorList>
            <person name="Smith C.H."/>
        </authorList>
    </citation>
    <scope>NUCLEOTIDE SEQUENCE</scope>
    <source>
        <strain evidence="1">CHS0354</strain>
        <tissue evidence="1">Mantle</tissue>
    </source>
</reference>
<dbReference type="Proteomes" id="UP001195483">
    <property type="component" value="Unassembled WGS sequence"/>
</dbReference>
<organism evidence="1 2">
    <name type="scientific">Potamilus streckersoni</name>
    <dbReference type="NCBI Taxonomy" id="2493646"/>
    <lineage>
        <taxon>Eukaryota</taxon>
        <taxon>Metazoa</taxon>
        <taxon>Spiralia</taxon>
        <taxon>Lophotrochozoa</taxon>
        <taxon>Mollusca</taxon>
        <taxon>Bivalvia</taxon>
        <taxon>Autobranchia</taxon>
        <taxon>Heteroconchia</taxon>
        <taxon>Palaeoheterodonta</taxon>
        <taxon>Unionida</taxon>
        <taxon>Unionoidea</taxon>
        <taxon>Unionidae</taxon>
        <taxon>Ambleminae</taxon>
        <taxon>Lampsilini</taxon>
        <taxon>Potamilus</taxon>
    </lineage>
</organism>
<accession>A0AAE0VH14</accession>
<evidence type="ECO:0000313" key="2">
    <source>
        <dbReference type="Proteomes" id="UP001195483"/>
    </source>
</evidence>
<reference evidence="1" key="1">
    <citation type="journal article" date="2021" name="Genome Biol. Evol.">
        <title>A High-Quality Reference Genome for a Parasitic Bivalve with Doubly Uniparental Inheritance (Bivalvia: Unionida).</title>
        <authorList>
            <person name="Smith C.H."/>
        </authorList>
    </citation>
    <scope>NUCLEOTIDE SEQUENCE</scope>
    <source>
        <strain evidence="1">CHS0354</strain>
    </source>
</reference>
<name>A0AAE0VH14_9BIVA</name>
<protein>
    <submittedName>
        <fullName evidence="1">Uncharacterized protein</fullName>
    </submittedName>
</protein>
<dbReference type="EMBL" id="JAEAOA010001277">
    <property type="protein sequence ID" value="KAK3577604.1"/>
    <property type="molecule type" value="Genomic_DNA"/>
</dbReference>
<sequence length="143" mass="16581">MPSMMEITLRSPQTTPIQKRVKARLGFNHLAWYSEQLFEAYRVRNKFIELIHEAGVLLDNIVKLIVYYGRNDNSLDKGGVEPVEDHPGANRFSMIHVGLASSKQPAYKCIRPIMIAPLLYVRRVPGNEYDVFFMWRQKSDDLL</sequence>